<keyword evidence="4" id="KW-1185">Reference proteome</keyword>
<dbReference type="EMBL" id="CADEPM010000002">
    <property type="protein sequence ID" value="CAB3400133.1"/>
    <property type="molecule type" value="Genomic_DNA"/>
</dbReference>
<dbReference type="Proteomes" id="UP000494206">
    <property type="component" value="Unassembled WGS sequence"/>
</dbReference>
<keyword evidence="2" id="KW-0732">Signal</keyword>
<feature type="region of interest" description="Disordered" evidence="1">
    <location>
        <begin position="69"/>
        <end position="94"/>
    </location>
</feature>
<evidence type="ECO:0000313" key="3">
    <source>
        <dbReference type="EMBL" id="CAB3400133.1"/>
    </source>
</evidence>
<evidence type="ECO:0000313" key="4">
    <source>
        <dbReference type="Proteomes" id="UP000494206"/>
    </source>
</evidence>
<proteinExistence type="predicted"/>
<evidence type="ECO:0000256" key="1">
    <source>
        <dbReference type="SAM" id="MobiDB-lite"/>
    </source>
</evidence>
<feature type="compositionally biased region" description="Low complexity" evidence="1">
    <location>
        <begin position="79"/>
        <end position="94"/>
    </location>
</feature>
<sequence length="503" mass="51639">MKHPFQLLILLCGFEVIIGSVFRIKRQIAVNTNADTNGVGDLVDTDASAHHYKNVDGVVGMNVTSNGHSKANGSSSVINSVDGSVGSQSVSGQNNIKSIGDESNSFSDIFAAVEGEQKTLQSMHEGKASGKGETFLNVNGGGSINSHGETKNLFKTGKIGATGSLGSQSQLMSSETLTWDSLMTKLAAAAVAEGSGNAQANLDLVQGTDDNNLMISGLVSGNNVNGGIVNAQVNGNGNVDGEQHDISSNMNGEIVGKLNSTLIAASDVKSNNTSAEGKVKAFANINSYSDKNSSINLDSETGVEGGNGNGHIVAKGSAEGAENDLLINNGLKIGDQHRQSVAIGSGQVHGSGSDQSSNAKQTVDTSYSENGEMNVLSKGEGLSKSNDGKNSSLILNVSGNIMNQPDLINNSTFCLQAFGGGKGPSAAETNAELTFGSHSISNNGTVYGRVEAFGDNTKVESHSSITENGEAHILSNFQRASSSSAGSSSASASNSGHLYKKKR</sequence>
<gene>
    <name evidence="3" type="ORF">CBOVIS_LOCUS3136</name>
</gene>
<comment type="caution">
    <text evidence="3">The sequence shown here is derived from an EMBL/GenBank/DDBJ whole genome shotgun (WGS) entry which is preliminary data.</text>
</comment>
<name>A0A8S1E8I2_9PELO</name>
<feature type="compositionally biased region" description="Polar residues" evidence="1">
    <location>
        <begin position="69"/>
        <end position="78"/>
    </location>
</feature>
<accession>A0A8S1E8I2</accession>
<feature type="region of interest" description="Disordered" evidence="1">
    <location>
        <begin position="344"/>
        <end position="370"/>
    </location>
</feature>
<feature type="region of interest" description="Disordered" evidence="1">
    <location>
        <begin position="478"/>
        <end position="503"/>
    </location>
</feature>
<feature type="compositionally biased region" description="Low complexity" evidence="1">
    <location>
        <begin position="480"/>
        <end position="496"/>
    </location>
</feature>
<feature type="chain" id="PRO_5035820141" evidence="2">
    <location>
        <begin position="20"/>
        <end position="503"/>
    </location>
</feature>
<dbReference type="AlphaFoldDB" id="A0A8S1E8I2"/>
<evidence type="ECO:0000256" key="2">
    <source>
        <dbReference type="SAM" id="SignalP"/>
    </source>
</evidence>
<protein>
    <submittedName>
        <fullName evidence="3">Uncharacterized protein</fullName>
    </submittedName>
</protein>
<feature type="compositionally biased region" description="Polar residues" evidence="1">
    <location>
        <begin position="348"/>
        <end position="370"/>
    </location>
</feature>
<reference evidence="3 4" key="1">
    <citation type="submission" date="2020-04" db="EMBL/GenBank/DDBJ databases">
        <authorList>
            <person name="Laetsch R D."/>
            <person name="Stevens L."/>
            <person name="Kumar S."/>
            <person name="Blaxter L. M."/>
        </authorList>
    </citation>
    <scope>NUCLEOTIDE SEQUENCE [LARGE SCALE GENOMIC DNA]</scope>
</reference>
<feature type="signal peptide" evidence="2">
    <location>
        <begin position="1"/>
        <end position="19"/>
    </location>
</feature>
<organism evidence="3 4">
    <name type="scientific">Caenorhabditis bovis</name>
    <dbReference type="NCBI Taxonomy" id="2654633"/>
    <lineage>
        <taxon>Eukaryota</taxon>
        <taxon>Metazoa</taxon>
        <taxon>Ecdysozoa</taxon>
        <taxon>Nematoda</taxon>
        <taxon>Chromadorea</taxon>
        <taxon>Rhabditida</taxon>
        <taxon>Rhabditina</taxon>
        <taxon>Rhabditomorpha</taxon>
        <taxon>Rhabditoidea</taxon>
        <taxon>Rhabditidae</taxon>
        <taxon>Peloderinae</taxon>
        <taxon>Caenorhabditis</taxon>
    </lineage>
</organism>
<dbReference type="OrthoDB" id="5865666at2759"/>